<evidence type="ECO:0000313" key="2">
    <source>
        <dbReference type="Proteomes" id="UP000483293"/>
    </source>
</evidence>
<reference evidence="1 2" key="1">
    <citation type="submission" date="2019-10" db="EMBL/GenBank/DDBJ databases">
        <title>Bifidobacterium from non-human primates.</title>
        <authorList>
            <person name="Modesto M."/>
        </authorList>
    </citation>
    <scope>NUCLEOTIDE SEQUENCE [LARGE SCALE GENOMIC DNA]</scope>
    <source>
        <strain evidence="1 2">SMA15</strain>
    </source>
</reference>
<gene>
    <name evidence="1" type="ORF">GFD21_05300</name>
</gene>
<dbReference type="AlphaFoldDB" id="A0A6L9SRR3"/>
<dbReference type="EMBL" id="WHZV01000003">
    <property type="protein sequence ID" value="NEG55194.1"/>
    <property type="molecule type" value="Genomic_DNA"/>
</dbReference>
<dbReference type="Proteomes" id="UP000483293">
    <property type="component" value="Unassembled WGS sequence"/>
</dbReference>
<sequence>MTMGEAVLVGGRDRREGGDDDVAGMLPLDRVSRMFRRADLVTYGDARREFFIQVDLNPFRTRTPAFHARMEDVFEQWFALDCQLDVGGLTPFAVAAAYARDEHGVDEDGYRDLCELSSSNFASWFWVRGASAACGTVTVEDLAGGGMYEVADRPLACRLDGARGGSLVGRLARVRGAWRMPWRPLYEARIPGDERFRLHMASMLHAWDPGFVDYARMLYGRDACLKVDWDAMA</sequence>
<accession>A0A6L9SRR3</accession>
<proteinExistence type="predicted"/>
<protein>
    <submittedName>
        <fullName evidence="1">Uncharacterized protein</fullName>
    </submittedName>
</protein>
<name>A0A6L9SRR3_9BIFI</name>
<organism evidence="1 2">
    <name type="scientific">Bifidobacterium platyrrhinorum</name>
    <dbReference type="NCBI Taxonomy" id="2661628"/>
    <lineage>
        <taxon>Bacteria</taxon>
        <taxon>Bacillati</taxon>
        <taxon>Actinomycetota</taxon>
        <taxon>Actinomycetes</taxon>
        <taxon>Bifidobacteriales</taxon>
        <taxon>Bifidobacteriaceae</taxon>
        <taxon>Bifidobacterium</taxon>
    </lineage>
</organism>
<keyword evidence="2" id="KW-1185">Reference proteome</keyword>
<dbReference type="RefSeq" id="WP_163196893.1">
    <property type="nucleotide sequence ID" value="NZ_WHZV01000003.1"/>
</dbReference>
<evidence type="ECO:0000313" key="1">
    <source>
        <dbReference type="EMBL" id="NEG55194.1"/>
    </source>
</evidence>
<comment type="caution">
    <text evidence="1">The sequence shown here is derived from an EMBL/GenBank/DDBJ whole genome shotgun (WGS) entry which is preliminary data.</text>
</comment>